<evidence type="ECO:0000313" key="3">
    <source>
        <dbReference type="Proteomes" id="UP000516046"/>
    </source>
</evidence>
<name>A0A7G9WFF0_9FIRM</name>
<reference evidence="2 3" key="1">
    <citation type="submission" date="2020-08" db="EMBL/GenBank/DDBJ databases">
        <authorList>
            <person name="Ren C."/>
            <person name="Gu Y."/>
            <person name="Xu Y."/>
        </authorList>
    </citation>
    <scope>NUCLEOTIDE SEQUENCE [LARGE SCALE GENOMIC DNA]</scope>
    <source>
        <strain evidence="2 3">LBM18003</strain>
    </source>
</reference>
<gene>
    <name evidence="2" type="ORF">H6X83_10760</name>
</gene>
<evidence type="ECO:0000313" key="2">
    <source>
        <dbReference type="EMBL" id="QNO17412.1"/>
    </source>
</evidence>
<dbReference type="AlphaFoldDB" id="A0A7G9WFF0"/>
<dbReference type="RefSeq" id="WP_212506482.1">
    <property type="nucleotide sequence ID" value="NZ_CP060696.1"/>
</dbReference>
<feature type="domain" description="DUF1540" evidence="1">
    <location>
        <begin position="5"/>
        <end position="42"/>
    </location>
</feature>
<sequence length="109" mass="11943">MTNLQCSVTDCINNKSNCCCRPDILVSGKSACDCEQTSCSDFEKKSGDGAQNSCGCSVPNQQMHIRCEAEKCIYNQNGDCDASNIEVRDCSCQEATCKSETECHTFKMQ</sequence>
<accession>A0A7G9WFF0</accession>
<keyword evidence="3" id="KW-1185">Reference proteome</keyword>
<dbReference type="KEGG" id="caml:H6X83_10760"/>
<dbReference type="Proteomes" id="UP000516046">
    <property type="component" value="Chromosome"/>
</dbReference>
<feature type="domain" description="DUF1540" evidence="1">
    <location>
        <begin position="65"/>
        <end position="106"/>
    </location>
</feature>
<organism evidence="2 3">
    <name type="scientific">Caproicibacterium amylolyticum</name>
    <dbReference type="NCBI Taxonomy" id="2766537"/>
    <lineage>
        <taxon>Bacteria</taxon>
        <taxon>Bacillati</taxon>
        <taxon>Bacillota</taxon>
        <taxon>Clostridia</taxon>
        <taxon>Eubacteriales</taxon>
        <taxon>Oscillospiraceae</taxon>
        <taxon>Caproicibacterium</taxon>
    </lineage>
</organism>
<proteinExistence type="predicted"/>
<dbReference type="EMBL" id="CP060696">
    <property type="protein sequence ID" value="QNO17412.1"/>
    <property type="molecule type" value="Genomic_DNA"/>
</dbReference>
<evidence type="ECO:0000259" key="1">
    <source>
        <dbReference type="Pfam" id="PF07561"/>
    </source>
</evidence>
<dbReference type="InterPro" id="IPR011437">
    <property type="entry name" value="DUF1540"/>
</dbReference>
<dbReference type="Pfam" id="PF07561">
    <property type="entry name" value="DUF1540"/>
    <property type="match status" value="2"/>
</dbReference>
<protein>
    <submittedName>
        <fullName evidence="2">DUF1540 domain-containing protein</fullName>
    </submittedName>
</protein>